<comment type="catalytic activity">
    <reaction evidence="1">
        <text>ATP + protein L-histidine = ADP + protein N-phospho-L-histidine.</text>
        <dbReference type="EC" id="2.7.13.3"/>
    </reaction>
</comment>
<feature type="region of interest" description="Disordered" evidence="8">
    <location>
        <begin position="1"/>
        <end position="22"/>
    </location>
</feature>
<dbReference type="SMART" id="SM00091">
    <property type="entry name" value="PAS"/>
    <property type="match status" value="1"/>
</dbReference>
<evidence type="ECO:0000256" key="2">
    <source>
        <dbReference type="ARBA" id="ARBA00012438"/>
    </source>
</evidence>
<organism evidence="12 13">
    <name type="scientific">Qipengyuania benthica</name>
    <dbReference type="NCBI Taxonomy" id="3067651"/>
    <lineage>
        <taxon>Bacteria</taxon>
        <taxon>Pseudomonadati</taxon>
        <taxon>Pseudomonadota</taxon>
        <taxon>Alphaproteobacteria</taxon>
        <taxon>Sphingomonadales</taxon>
        <taxon>Erythrobacteraceae</taxon>
        <taxon>Qipengyuania</taxon>
    </lineage>
</organism>
<keyword evidence="13" id="KW-1185">Reference proteome</keyword>
<protein>
    <recommendedName>
        <fullName evidence="2">histidine kinase</fullName>
        <ecNumber evidence="2">2.7.13.3</ecNumber>
    </recommendedName>
</protein>
<keyword evidence="6 12" id="KW-0418">Kinase</keyword>
<feature type="compositionally biased region" description="Basic and acidic residues" evidence="8">
    <location>
        <begin position="11"/>
        <end position="22"/>
    </location>
</feature>
<dbReference type="Pfam" id="PF01590">
    <property type="entry name" value="GAF"/>
    <property type="match status" value="1"/>
</dbReference>
<keyword evidence="3" id="KW-0597">Phosphoprotein</keyword>
<keyword evidence="5" id="KW-0547">Nucleotide-binding</keyword>
<dbReference type="Gene3D" id="3.30.450.20">
    <property type="entry name" value="PAS domain"/>
    <property type="match status" value="1"/>
</dbReference>
<dbReference type="SUPFAM" id="SSF55781">
    <property type="entry name" value="GAF domain-like"/>
    <property type="match status" value="1"/>
</dbReference>
<feature type="domain" description="GAF" evidence="9">
    <location>
        <begin position="38"/>
        <end position="180"/>
    </location>
</feature>
<evidence type="ECO:0000259" key="11">
    <source>
        <dbReference type="SMART" id="SM00911"/>
    </source>
</evidence>
<gene>
    <name evidence="12" type="ORF">Q9K01_01375</name>
</gene>
<evidence type="ECO:0000256" key="3">
    <source>
        <dbReference type="ARBA" id="ARBA00022553"/>
    </source>
</evidence>
<dbReference type="CDD" id="cd00130">
    <property type="entry name" value="PAS"/>
    <property type="match status" value="1"/>
</dbReference>
<dbReference type="NCBIfam" id="TIGR00229">
    <property type="entry name" value="sensory_box"/>
    <property type="match status" value="1"/>
</dbReference>
<dbReference type="EC" id="2.7.13.3" evidence="2"/>
<proteinExistence type="predicted"/>
<dbReference type="PANTHER" id="PTHR43102">
    <property type="entry name" value="SLR1143 PROTEIN"/>
    <property type="match status" value="1"/>
</dbReference>
<dbReference type="Proteomes" id="UP001235664">
    <property type="component" value="Unassembled WGS sequence"/>
</dbReference>
<sequence>MARLPLWPGRKPADPARSEESDRARVIAAHGIEAVEDDPELVQIVEFAAQLCGVPVALVTVVEEQRQRFLARAGFAERETPRSTSFCGHAMFEAAPLVVPDATKDPRFAENPLVTGEPGIRFYAGAPLVSSEGTPLGALCAIDFEPRPEGLSELQLQGLSVLAEAVMRRLTFERQARAADAHLSRSEQRVRQLAEHLPVYAWAADAAGDIDYANQPFLEFCGTDDLAAIDFATLIHPDNLEEVAAARRLSRETASRWEARAQVMRHDGIYRWMILRAWPVTMGDEPPEAWFGAAVDIDDLHRLSDSRDLLARELSHRIKNIFAVVSGLVAVRARAWPHAREFADELQATIRALGRAHDYVRPFEGRKGSSLHGLLEDLLQPYRDARGGRVAVNGDDCTIGEKAATPLALIFHELATNSAKYGALGDAAGSVSVDIASSGDVITADWFERGLSPGERDSAREGFGSRLLRMAVEGQLDGKFERRFEADALHVALTLSRAAVEAGD</sequence>
<dbReference type="SUPFAM" id="SSF55785">
    <property type="entry name" value="PYP-like sensor domain (PAS domain)"/>
    <property type="match status" value="1"/>
</dbReference>
<dbReference type="InterPro" id="IPR029016">
    <property type="entry name" value="GAF-like_dom_sf"/>
</dbReference>
<evidence type="ECO:0000256" key="1">
    <source>
        <dbReference type="ARBA" id="ARBA00000085"/>
    </source>
</evidence>
<keyword evidence="7" id="KW-0067">ATP-binding</keyword>
<reference evidence="12 13" key="1">
    <citation type="submission" date="2023-08" db="EMBL/GenBank/DDBJ databases">
        <title>genomic of DY56.</title>
        <authorList>
            <person name="Wang Y."/>
        </authorList>
    </citation>
    <scope>NUCLEOTIDE SEQUENCE [LARGE SCALE GENOMIC DNA]</scope>
    <source>
        <strain evidence="12 13">DY56-A-20</strain>
    </source>
</reference>
<comment type="caution">
    <text evidence="12">The sequence shown here is derived from an EMBL/GenBank/DDBJ whole genome shotgun (WGS) entry which is preliminary data.</text>
</comment>
<dbReference type="InterPro" id="IPR011102">
    <property type="entry name" value="Sig_transdc_His_kinase_HWE"/>
</dbReference>
<dbReference type="Gene3D" id="3.30.565.10">
    <property type="entry name" value="Histidine kinase-like ATPase, C-terminal domain"/>
    <property type="match status" value="1"/>
</dbReference>
<accession>A0ABT9H4P4</accession>
<evidence type="ECO:0000259" key="9">
    <source>
        <dbReference type="SMART" id="SM00065"/>
    </source>
</evidence>
<dbReference type="GO" id="GO:0016301">
    <property type="term" value="F:kinase activity"/>
    <property type="evidence" value="ECO:0007669"/>
    <property type="project" value="UniProtKB-KW"/>
</dbReference>
<dbReference type="InterPro" id="IPR036890">
    <property type="entry name" value="HATPase_C_sf"/>
</dbReference>
<feature type="domain" description="Signal transduction histidine kinase HWE region" evidence="11">
    <location>
        <begin position="313"/>
        <end position="396"/>
    </location>
</feature>
<keyword evidence="4" id="KW-0808">Transferase</keyword>
<dbReference type="InterPro" id="IPR003018">
    <property type="entry name" value="GAF"/>
</dbReference>
<feature type="domain" description="PAS" evidence="10">
    <location>
        <begin position="188"/>
        <end position="252"/>
    </location>
</feature>
<evidence type="ECO:0000256" key="5">
    <source>
        <dbReference type="ARBA" id="ARBA00022741"/>
    </source>
</evidence>
<dbReference type="RefSeq" id="WP_305928420.1">
    <property type="nucleotide sequence ID" value="NZ_JAVAIL010000001.1"/>
</dbReference>
<dbReference type="SMART" id="SM00065">
    <property type="entry name" value="GAF"/>
    <property type="match status" value="1"/>
</dbReference>
<dbReference type="PANTHER" id="PTHR43102:SF2">
    <property type="entry name" value="GAF DOMAIN-CONTAINING PROTEIN"/>
    <property type="match status" value="1"/>
</dbReference>
<dbReference type="SMART" id="SM00911">
    <property type="entry name" value="HWE_HK"/>
    <property type="match status" value="1"/>
</dbReference>
<evidence type="ECO:0000256" key="4">
    <source>
        <dbReference type="ARBA" id="ARBA00022679"/>
    </source>
</evidence>
<dbReference type="Pfam" id="PF07536">
    <property type="entry name" value="HWE_HK"/>
    <property type="match status" value="1"/>
</dbReference>
<evidence type="ECO:0000256" key="6">
    <source>
        <dbReference type="ARBA" id="ARBA00022777"/>
    </source>
</evidence>
<dbReference type="InterPro" id="IPR000014">
    <property type="entry name" value="PAS"/>
</dbReference>
<evidence type="ECO:0000313" key="12">
    <source>
        <dbReference type="EMBL" id="MDP4538278.1"/>
    </source>
</evidence>
<evidence type="ECO:0000256" key="7">
    <source>
        <dbReference type="ARBA" id="ARBA00022840"/>
    </source>
</evidence>
<evidence type="ECO:0000313" key="13">
    <source>
        <dbReference type="Proteomes" id="UP001235664"/>
    </source>
</evidence>
<dbReference type="Gene3D" id="3.30.450.40">
    <property type="match status" value="1"/>
</dbReference>
<dbReference type="EMBL" id="JAVAIL010000001">
    <property type="protein sequence ID" value="MDP4538278.1"/>
    <property type="molecule type" value="Genomic_DNA"/>
</dbReference>
<name>A0ABT9H4P4_9SPHN</name>
<dbReference type="InterPro" id="IPR035965">
    <property type="entry name" value="PAS-like_dom_sf"/>
</dbReference>
<evidence type="ECO:0000259" key="10">
    <source>
        <dbReference type="SMART" id="SM00091"/>
    </source>
</evidence>
<evidence type="ECO:0000256" key="8">
    <source>
        <dbReference type="SAM" id="MobiDB-lite"/>
    </source>
</evidence>